<evidence type="ECO:0000256" key="1">
    <source>
        <dbReference type="SAM" id="MobiDB-lite"/>
    </source>
</evidence>
<organism evidence="2 3">
    <name type="scientific">Streptomyces aurantiacus JA 4570</name>
    <dbReference type="NCBI Taxonomy" id="1286094"/>
    <lineage>
        <taxon>Bacteria</taxon>
        <taxon>Bacillati</taxon>
        <taxon>Actinomycetota</taxon>
        <taxon>Actinomycetes</taxon>
        <taxon>Kitasatosporales</taxon>
        <taxon>Streptomycetaceae</taxon>
        <taxon>Streptomyces</taxon>
        <taxon>Streptomyces aurantiacus group</taxon>
    </lineage>
</organism>
<dbReference type="EMBL" id="AOPZ01000008">
    <property type="protein sequence ID" value="EPH46688.1"/>
    <property type="molecule type" value="Genomic_DNA"/>
</dbReference>
<dbReference type="PATRIC" id="fig|1286094.4.peg.239"/>
<accession>S3ZU33</accession>
<feature type="compositionally biased region" description="Basic and acidic residues" evidence="1">
    <location>
        <begin position="1"/>
        <end position="10"/>
    </location>
</feature>
<proteinExistence type="predicted"/>
<evidence type="ECO:0000313" key="3">
    <source>
        <dbReference type="Proteomes" id="UP000014629"/>
    </source>
</evidence>
<gene>
    <name evidence="2" type="ORF">STRAU_0241</name>
</gene>
<comment type="caution">
    <text evidence="2">The sequence shown here is derived from an EMBL/GenBank/DDBJ whole genome shotgun (WGS) entry which is preliminary data.</text>
</comment>
<reference evidence="2 3" key="1">
    <citation type="submission" date="2013-02" db="EMBL/GenBank/DDBJ databases">
        <title>Draft Genome Sequence of Streptomyces aurantiacus, Which Produces Setomimycin.</title>
        <authorList>
            <person name="Gruening B.A."/>
            <person name="Praeg A."/>
            <person name="Erxleben A."/>
            <person name="Guenther S."/>
            <person name="Mueller M."/>
        </authorList>
    </citation>
    <scope>NUCLEOTIDE SEQUENCE [LARGE SCALE GENOMIC DNA]</scope>
    <source>
        <strain evidence="2 3">JA 4570</strain>
    </source>
</reference>
<dbReference type="Proteomes" id="UP000014629">
    <property type="component" value="Unassembled WGS sequence"/>
</dbReference>
<feature type="region of interest" description="Disordered" evidence="1">
    <location>
        <begin position="1"/>
        <end position="31"/>
    </location>
</feature>
<name>S3ZU33_9ACTN</name>
<protein>
    <submittedName>
        <fullName evidence="2">Uncharacterized protein</fullName>
    </submittedName>
</protein>
<sequence>MAAFDDRCRPDAVVGRNTHGASHPWRAAPHG</sequence>
<dbReference type="AlphaFoldDB" id="S3ZU33"/>
<keyword evidence="3" id="KW-1185">Reference proteome</keyword>
<evidence type="ECO:0000313" key="2">
    <source>
        <dbReference type="EMBL" id="EPH46688.1"/>
    </source>
</evidence>